<keyword evidence="2" id="KW-1133">Transmembrane helix</keyword>
<feature type="transmembrane region" description="Helical" evidence="2">
    <location>
        <begin position="361"/>
        <end position="378"/>
    </location>
</feature>
<dbReference type="RefSeq" id="XP_040780523.1">
    <property type="nucleotide sequence ID" value="XM_040916379.1"/>
</dbReference>
<organism evidence="3 4">
    <name type="scientific">Cryphonectria parasitica (strain ATCC 38755 / EP155)</name>
    <dbReference type="NCBI Taxonomy" id="660469"/>
    <lineage>
        <taxon>Eukaryota</taxon>
        <taxon>Fungi</taxon>
        <taxon>Dikarya</taxon>
        <taxon>Ascomycota</taxon>
        <taxon>Pezizomycotina</taxon>
        <taxon>Sordariomycetes</taxon>
        <taxon>Sordariomycetidae</taxon>
        <taxon>Diaporthales</taxon>
        <taxon>Cryphonectriaceae</taxon>
        <taxon>Cryphonectria-Endothia species complex</taxon>
        <taxon>Cryphonectria</taxon>
    </lineage>
</organism>
<dbReference type="AlphaFoldDB" id="A0A9P5CTD7"/>
<feature type="transmembrane region" description="Helical" evidence="2">
    <location>
        <begin position="530"/>
        <end position="551"/>
    </location>
</feature>
<feature type="region of interest" description="Disordered" evidence="1">
    <location>
        <begin position="1"/>
        <end position="88"/>
    </location>
</feature>
<evidence type="ECO:0000313" key="3">
    <source>
        <dbReference type="EMBL" id="KAF3769562.1"/>
    </source>
</evidence>
<keyword evidence="2" id="KW-0472">Membrane</keyword>
<dbReference type="EMBL" id="MU032344">
    <property type="protein sequence ID" value="KAF3769562.1"/>
    <property type="molecule type" value="Genomic_DNA"/>
</dbReference>
<accession>A0A9P5CTD7</accession>
<dbReference type="OrthoDB" id="2505607at2759"/>
<dbReference type="Proteomes" id="UP000803844">
    <property type="component" value="Unassembled WGS sequence"/>
</dbReference>
<name>A0A9P5CTD7_CRYP1</name>
<evidence type="ECO:0000313" key="4">
    <source>
        <dbReference type="Proteomes" id="UP000803844"/>
    </source>
</evidence>
<feature type="compositionally biased region" description="Polar residues" evidence="1">
    <location>
        <begin position="74"/>
        <end position="87"/>
    </location>
</feature>
<feature type="compositionally biased region" description="Low complexity" evidence="1">
    <location>
        <begin position="62"/>
        <end position="73"/>
    </location>
</feature>
<dbReference type="PANTHER" id="PTHR40407">
    <property type="entry name" value="MEMBRANE PROTEIN-LIKE PROTEIN"/>
    <property type="match status" value="1"/>
</dbReference>
<evidence type="ECO:0000256" key="2">
    <source>
        <dbReference type="SAM" id="Phobius"/>
    </source>
</evidence>
<feature type="compositionally biased region" description="Basic and acidic residues" evidence="1">
    <location>
        <begin position="19"/>
        <end position="47"/>
    </location>
</feature>
<keyword evidence="2" id="KW-0812">Transmembrane</keyword>
<feature type="transmembrane region" description="Helical" evidence="2">
    <location>
        <begin position="189"/>
        <end position="211"/>
    </location>
</feature>
<feature type="transmembrane region" description="Helical" evidence="2">
    <location>
        <begin position="292"/>
        <end position="311"/>
    </location>
</feature>
<feature type="transmembrane region" description="Helical" evidence="2">
    <location>
        <begin position="449"/>
        <end position="469"/>
    </location>
</feature>
<evidence type="ECO:0000256" key="1">
    <source>
        <dbReference type="SAM" id="MobiDB-lite"/>
    </source>
</evidence>
<feature type="transmembrane region" description="Helical" evidence="2">
    <location>
        <begin position="385"/>
        <end position="404"/>
    </location>
</feature>
<dbReference type="PANTHER" id="PTHR40407:SF1">
    <property type="entry name" value="HEPARAN-ALPHA-GLUCOSAMINIDE N-ACETYLTRANSFERASE CATALYTIC DOMAIN-CONTAINING PROTEIN"/>
    <property type="match status" value="1"/>
</dbReference>
<sequence length="566" mass="64523">MEVVRAVPDGAVQETSFEDDTHEHVTNDDTRQEEPDNRQSTPRDDSHTSSYGSISVIREGNSHSTPPLSSSTPVQDTPPSKLSATTKSTDRALAPDILRGFFMILMALDHNFLVLRPWPISSIIINHNNNDSHGERDHDDVPAHTWNQPVAYIIRLLTHLWPPGLLFLLGMGIVYFGQSRRALGWSAGMLVRHLLVRVVILVVLSVLLGLLMTLGRVWFMSLVLFALAVDYLLVGILWLVISRAEETLAYWLLQVLPDAKKDDANEPLLADRRGHEDIAPDRKIMRAADISWHFHNIVLLALAIVSIWWNMWRSPSRGEEGHCKPDDDNISVLLASPSNNWFRVWIDVFVTKHVASLHPPLAWLSFVVLGLLYGRVVVGRTWTRTALTLGNAVFGLVFLLVFVLTRLLHFGNLSEGCLRMPEHAAHPDRNQYLVSWRSFFFLHRYPPEVAYWAYAMGVNFTLLTFFSAIPHVISSTVLHPLQVVGTSAFFFYVVHLLPLFISWLVWSHIYDLPMSSGPWLGDDEGVPSEWAFWVNWAVVLVIMYLLCRWYGTFKKARRPDSLWRFF</sequence>
<keyword evidence="4" id="KW-1185">Reference proteome</keyword>
<feature type="transmembrane region" description="Helical" evidence="2">
    <location>
        <begin position="489"/>
        <end position="510"/>
    </location>
</feature>
<feature type="transmembrane region" description="Helical" evidence="2">
    <location>
        <begin position="217"/>
        <end position="241"/>
    </location>
</feature>
<reference evidence="3" key="1">
    <citation type="journal article" date="2020" name="Phytopathology">
        <title>Genome sequence of the chestnut blight fungus Cryphonectria parasitica EP155: A fundamental resource for an archetypical invasive plant pathogen.</title>
        <authorList>
            <person name="Crouch J.A."/>
            <person name="Dawe A."/>
            <person name="Aerts A."/>
            <person name="Barry K."/>
            <person name="Churchill A.C.L."/>
            <person name="Grimwood J."/>
            <person name="Hillman B."/>
            <person name="Milgroom M.G."/>
            <person name="Pangilinan J."/>
            <person name="Smith M."/>
            <person name="Salamov A."/>
            <person name="Schmutz J."/>
            <person name="Yadav J."/>
            <person name="Grigoriev I.V."/>
            <person name="Nuss D."/>
        </authorList>
    </citation>
    <scope>NUCLEOTIDE SEQUENCE</scope>
    <source>
        <strain evidence="3">EP155</strain>
    </source>
</reference>
<feature type="transmembrane region" description="Helical" evidence="2">
    <location>
        <begin position="160"/>
        <end position="177"/>
    </location>
</feature>
<protein>
    <recommendedName>
        <fullName evidence="5">Heparan-alpha-glucosaminide N-acetyltransferase catalytic domain-containing protein</fullName>
    </recommendedName>
</protein>
<proteinExistence type="predicted"/>
<comment type="caution">
    <text evidence="3">The sequence shown here is derived from an EMBL/GenBank/DDBJ whole genome shotgun (WGS) entry which is preliminary data.</text>
</comment>
<gene>
    <name evidence="3" type="ORF">M406DRAFT_246004</name>
</gene>
<dbReference type="GeneID" id="63833508"/>
<evidence type="ECO:0008006" key="5">
    <source>
        <dbReference type="Google" id="ProtNLM"/>
    </source>
</evidence>